<feature type="compositionally biased region" description="Low complexity" evidence="3">
    <location>
        <begin position="161"/>
        <end position="175"/>
    </location>
</feature>
<name>A0A251T578_HELAN</name>
<dbReference type="PANTHER" id="PTHR33077">
    <property type="entry name" value="PROTEIN TIFY 4A-RELATED-RELATED"/>
    <property type="match status" value="1"/>
</dbReference>
<dbReference type="OMA" id="QWAENQK"/>
<feature type="region of interest" description="Disordered" evidence="3">
    <location>
        <begin position="158"/>
        <end position="181"/>
    </location>
</feature>
<comment type="function">
    <text evidence="2">Repressor of jasmonate responses.</text>
</comment>
<dbReference type="Gramene" id="mRNA:HanXRQr2_Chr12g0560231">
    <property type="protein sequence ID" value="mRNA:HanXRQr2_Chr12g0560231"/>
    <property type="gene ID" value="HanXRQr2_Chr12g0560231"/>
</dbReference>
<dbReference type="InParanoid" id="A0A251T578"/>
<feature type="region of interest" description="Disordered" evidence="3">
    <location>
        <begin position="107"/>
        <end position="129"/>
    </location>
</feature>
<dbReference type="EMBL" id="CM007901">
    <property type="protein sequence ID" value="OTG05812.1"/>
    <property type="molecule type" value="Genomic_DNA"/>
</dbReference>
<dbReference type="SMART" id="SM00979">
    <property type="entry name" value="TIFY"/>
    <property type="match status" value="1"/>
</dbReference>
<comment type="similarity">
    <text evidence="1 2">Belongs to the TIFY/JAZ family.</text>
</comment>
<comment type="domain">
    <text evidence="2">The jas domain is required for interaction with COI1.</text>
</comment>
<dbReference type="Proteomes" id="UP000215914">
    <property type="component" value="Chromosome 12"/>
</dbReference>
<evidence type="ECO:0000256" key="1">
    <source>
        <dbReference type="ARBA" id="ARBA00008614"/>
    </source>
</evidence>
<accession>A0A251T578</accession>
<evidence type="ECO:0000313" key="7">
    <source>
        <dbReference type="Proteomes" id="UP000215914"/>
    </source>
</evidence>
<comment type="subcellular location">
    <subcellularLocation>
        <location evidence="2">Nucleus</location>
    </subcellularLocation>
</comment>
<reference evidence="5 7" key="1">
    <citation type="journal article" date="2017" name="Nature">
        <title>The sunflower genome provides insights into oil metabolism, flowering and Asterid evolution.</title>
        <authorList>
            <person name="Badouin H."/>
            <person name="Gouzy J."/>
            <person name="Grassa C.J."/>
            <person name="Murat F."/>
            <person name="Staton S.E."/>
            <person name="Cottret L."/>
            <person name="Lelandais-Briere C."/>
            <person name="Owens G.L."/>
            <person name="Carrere S."/>
            <person name="Mayjonade B."/>
            <person name="Legrand L."/>
            <person name="Gill N."/>
            <person name="Kane N.C."/>
            <person name="Bowers J.E."/>
            <person name="Hubner S."/>
            <person name="Bellec A."/>
            <person name="Berard A."/>
            <person name="Berges H."/>
            <person name="Blanchet N."/>
            <person name="Boniface M.C."/>
            <person name="Brunel D."/>
            <person name="Catrice O."/>
            <person name="Chaidir N."/>
            <person name="Claudel C."/>
            <person name="Donnadieu C."/>
            <person name="Faraut T."/>
            <person name="Fievet G."/>
            <person name="Helmstetter N."/>
            <person name="King M."/>
            <person name="Knapp S.J."/>
            <person name="Lai Z."/>
            <person name="Le Paslier M.C."/>
            <person name="Lippi Y."/>
            <person name="Lorenzon L."/>
            <person name="Mandel J.R."/>
            <person name="Marage G."/>
            <person name="Marchand G."/>
            <person name="Marquand E."/>
            <person name="Bret-Mestries E."/>
            <person name="Morien E."/>
            <person name="Nambeesan S."/>
            <person name="Nguyen T."/>
            <person name="Pegot-Espagnet P."/>
            <person name="Pouilly N."/>
            <person name="Raftis F."/>
            <person name="Sallet E."/>
            <person name="Schiex T."/>
            <person name="Thomas J."/>
            <person name="Vandecasteele C."/>
            <person name="Vares D."/>
            <person name="Vear F."/>
            <person name="Vautrin S."/>
            <person name="Crespi M."/>
            <person name="Mangin B."/>
            <person name="Burke J.M."/>
            <person name="Salse J."/>
            <person name="Munos S."/>
            <person name="Vincourt P."/>
            <person name="Rieseberg L.H."/>
            <person name="Langlade N.B."/>
        </authorList>
    </citation>
    <scope>NUCLEOTIDE SEQUENCE [LARGE SCALE GENOMIC DNA]</scope>
    <source>
        <strain evidence="7">cv. SF193</strain>
        <tissue evidence="5">Leaves</tissue>
    </source>
</reference>
<dbReference type="GO" id="GO:0009611">
    <property type="term" value="P:response to wounding"/>
    <property type="evidence" value="ECO:0000318"/>
    <property type="project" value="GO_Central"/>
</dbReference>
<dbReference type="Pfam" id="PF09425">
    <property type="entry name" value="Jas_motif"/>
    <property type="match status" value="1"/>
</dbReference>
<dbReference type="PROSITE" id="PS51320">
    <property type="entry name" value="TIFY"/>
    <property type="match status" value="1"/>
</dbReference>
<organism evidence="6 7">
    <name type="scientific">Helianthus annuus</name>
    <name type="common">Common sunflower</name>
    <dbReference type="NCBI Taxonomy" id="4232"/>
    <lineage>
        <taxon>Eukaryota</taxon>
        <taxon>Viridiplantae</taxon>
        <taxon>Streptophyta</taxon>
        <taxon>Embryophyta</taxon>
        <taxon>Tracheophyta</taxon>
        <taxon>Spermatophyta</taxon>
        <taxon>Magnoliopsida</taxon>
        <taxon>eudicotyledons</taxon>
        <taxon>Gunneridae</taxon>
        <taxon>Pentapetalae</taxon>
        <taxon>asterids</taxon>
        <taxon>campanulids</taxon>
        <taxon>Asterales</taxon>
        <taxon>Asteraceae</taxon>
        <taxon>Asteroideae</taxon>
        <taxon>Heliantheae alliance</taxon>
        <taxon>Heliantheae</taxon>
        <taxon>Helianthus</taxon>
    </lineage>
</organism>
<evidence type="ECO:0000256" key="2">
    <source>
        <dbReference type="RuleBase" id="RU369065"/>
    </source>
</evidence>
<dbReference type="InterPro" id="IPR040390">
    <property type="entry name" value="TIFY/JAZ"/>
</dbReference>
<evidence type="ECO:0000259" key="4">
    <source>
        <dbReference type="PROSITE" id="PS51320"/>
    </source>
</evidence>
<sequence>MERDFMGLNSKEEAIEAVLRKSSSVQWSLSNGPEDLNNRQWAENQKNINLHGPTQLTIFYKGMVNVYDDMSPEKAHAIMSLARNEARAQAHAATPRTPVVDVVHAGQPMTTSSPVSIGTSTARDAPKEMSSFRRVIQSDVPQMREASLARFLQKRRERVMASAPYSSKPASSSAPNKDDHK</sequence>
<dbReference type="EMBL" id="MNCJ02000327">
    <property type="protein sequence ID" value="KAF5779504.1"/>
    <property type="molecule type" value="Genomic_DNA"/>
</dbReference>
<dbReference type="InterPro" id="IPR018467">
    <property type="entry name" value="CCT_CS"/>
</dbReference>
<dbReference type="GO" id="GO:0005634">
    <property type="term" value="C:nucleus"/>
    <property type="evidence" value="ECO:0000318"/>
    <property type="project" value="GO_Central"/>
</dbReference>
<dbReference type="GO" id="GO:0031347">
    <property type="term" value="P:regulation of defense response"/>
    <property type="evidence" value="ECO:0000318"/>
    <property type="project" value="GO_Central"/>
</dbReference>
<evidence type="ECO:0000256" key="3">
    <source>
        <dbReference type="SAM" id="MobiDB-lite"/>
    </source>
</evidence>
<dbReference type="GO" id="GO:2000022">
    <property type="term" value="P:regulation of jasmonic acid mediated signaling pathway"/>
    <property type="evidence" value="ECO:0000318"/>
    <property type="project" value="GO_Central"/>
</dbReference>
<dbReference type="Pfam" id="PF06200">
    <property type="entry name" value="tify"/>
    <property type="match status" value="1"/>
</dbReference>
<gene>
    <name evidence="6" type="ORF">HannXRQ_Chr12g0377791</name>
    <name evidence="5" type="ORF">HanXRQr2_Chr12g0560231</name>
</gene>
<dbReference type="InterPro" id="IPR010399">
    <property type="entry name" value="Tify_dom"/>
</dbReference>
<protein>
    <recommendedName>
        <fullName evidence="2">Protein TIFY</fullName>
    </recommendedName>
    <alternativeName>
        <fullName evidence="2">Jasmonate ZIM domain-containing protein</fullName>
    </alternativeName>
</protein>
<dbReference type="AlphaFoldDB" id="A0A251T578"/>
<reference evidence="6" key="2">
    <citation type="submission" date="2017-02" db="EMBL/GenBank/DDBJ databases">
        <title>Sunflower complete genome.</title>
        <authorList>
            <person name="Langlade N."/>
            <person name="Munos S."/>
        </authorList>
    </citation>
    <scope>NUCLEOTIDE SEQUENCE [LARGE SCALE GENOMIC DNA]</scope>
    <source>
        <tissue evidence="6">Leaves</tissue>
    </source>
</reference>
<dbReference type="STRING" id="4232.A0A251T578"/>
<keyword evidence="7" id="KW-1185">Reference proteome</keyword>
<evidence type="ECO:0000313" key="5">
    <source>
        <dbReference type="EMBL" id="KAF5779504.1"/>
    </source>
</evidence>
<reference evidence="5" key="3">
    <citation type="submission" date="2020-06" db="EMBL/GenBank/DDBJ databases">
        <title>Helianthus annuus Genome sequencing and assembly Release 2.</title>
        <authorList>
            <person name="Gouzy J."/>
            <person name="Langlade N."/>
            <person name="Munos S."/>
        </authorList>
    </citation>
    <scope>NUCLEOTIDE SEQUENCE</scope>
    <source>
        <tissue evidence="5">Leaves</tissue>
    </source>
</reference>
<proteinExistence type="inferred from homology"/>
<dbReference type="PANTHER" id="PTHR33077:SF90">
    <property type="entry name" value="PROTEIN TIFY 7"/>
    <property type="match status" value="1"/>
</dbReference>
<keyword evidence="2" id="KW-0539">Nucleus</keyword>
<feature type="compositionally biased region" description="Polar residues" evidence="3">
    <location>
        <begin position="108"/>
        <end position="122"/>
    </location>
</feature>
<feature type="domain" description="Tify" evidence="4">
    <location>
        <begin position="49"/>
        <end position="84"/>
    </location>
</feature>
<evidence type="ECO:0000313" key="6">
    <source>
        <dbReference type="EMBL" id="OTG05812.1"/>
    </source>
</evidence>
<dbReference type="OrthoDB" id="1939212at2759"/>
<keyword evidence="2" id="KW-1184">Jasmonic acid signaling pathway</keyword>